<feature type="region of interest" description="Disordered" evidence="1">
    <location>
        <begin position="1"/>
        <end position="22"/>
    </location>
</feature>
<proteinExistence type="predicted"/>
<dbReference type="GO" id="GO:0016740">
    <property type="term" value="F:transferase activity"/>
    <property type="evidence" value="ECO:0007669"/>
    <property type="project" value="UniProtKB-KW"/>
</dbReference>
<evidence type="ECO:0000313" key="4">
    <source>
        <dbReference type="Proteomes" id="UP000574133"/>
    </source>
</evidence>
<organism evidence="3 4">
    <name type="scientific">Cohnella lubricantis</name>
    <dbReference type="NCBI Taxonomy" id="2163172"/>
    <lineage>
        <taxon>Bacteria</taxon>
        <taxon>Bacillati</taxon>
        <taxon>Bacillota</taxon>
        <taxon>Bacilli</taxon>
        <taxon>Bacillales</taxon>
        <taxon>Paenibacillaceae</taxon>
        <taxon>Cohnella</taxon>
    </lineage>
</organism>
<feature type="domain" description="Spore protein YkvP/CgeB glycosyl transferase-like" evidence="2">
    <location>
        <begin position="208"/>
        <end position="361"/>
    </location>
</feature>
<evidence type="ECO:0000259" key="2">
    <source>
        <dbReference type="Pfam" id="PF13524"/>
    </source>
</evidence>
<dbReference type="InterPro" id="IPR055259">
    <property type="entry name" value="YkvP/CgeB_Glyco_trans-like"/>
</dbReference>
<evidence type="ECO:0000313" key="3">
    <source>
        <dbReference type="EMBL" id="MBB6678911.1"/>
    </source>
</evidence>
<keyword evidence="4" id="KW-1185">Reference proteome</keyword>
<keyword evidence="3" id="KW-0808">Transferase</keyword>
<dbReference type="AlphaFoldDB" id="A0A841TK91"/>
<dbReference type="Gene3D" id="3.40.50.2000">
    <property type="entry name" value="Glycogen Phosphorylase B"/>
    <property type="match status" value="1"/>
</dbReference>
<dbReference type="SUPFAM" id="SSF53756">
    <property type="entry name" value="UDP-Glycosyltransferase/glycogen phosphorylase"/>
    <property type="match status" value="1"/>
</dbReference>
<dbReference type="Proteomes" id="UP000574133">
    <property type="component" value="Unassembled WGS sequence"/>
</dbReference>
<gene>
    <name evidence="3" type="ORF">H4Q31_16600</name>
</gene>
<sequence length="369" mass="42214">MTMRYRRKENPRDKGRSAGLQDGRLDGWRVGAAQGITDYTPLPAPRSDLRVMYVPQGFEAIDQGVIWALEQSVAQLTVAPADRMRATAEQIRPDAVLVMNGLHVFPPDHLAQVQAIRQMGILTAIWFVDDPYVSDDTPSIGVNYDVVFTHERKCVPMYGSAGCPNVYQLPLAVNPQVFRPMQVPPQYRSDICFIGMGFWNRIRLFNELVDYLKHKRVFLAGGLWERMPRFAELNPFIHAGWIPVSETVKYYNGAKIVINIHRTTEAGEDNRNSGNWGAESINPRTYEIAACGALQLTDSRLELPEQYEVGAEIASFQTSDQLISLIEHYLTHEEERRRMAVRSFKRTYRQHTFLHRIDSLLRVLESHKK</sequence>
<reference evidence="3 4" key="1">
    <citation type="submission" date="2020-08" db="EMBL/GenBank/DDBJ databases">
        <title>Cohnella phylogeny.</title>
        <authorList>
            <person name="Dunlap C."/>
        </authorList>
    </citation>
    <scope>NUCLEOTIDE SEQUENCE [LARGE SCALE GENOMIC DNA]</scope>
    <source>
        <strain evidence="3 4">DSM 103658</strain>
    </source>
</reference>
<comment type="caution">
    <text evidence="3">The sequence shown here is derived from an EMBL/GenBank/DDBJ whole genome shotgun (WGS) entry which is preliminary data.</text>
</comment>
<dbReference type="EMBL" id="JACJVN010000064">
    <property type="protein sequence ID" value="MBB6678911.1"/>
    <property type="molecule type" value="Genomic_DNA"/>
</dbReference>
<evidence type="ECO:0000256" key="1">
    <source>
        <dbReference type="SAM" id="MobiDB-lite"/>
    </source>
</evidence>
<dbReference type="Pfam" id="PF13524">
    <property type="entry name" value="Glyco_trans_1_2"/>
    <property type="match status" value="1"/>
</dbReference>
<protein>
    <submittedName>
        <fullName evidence="3">Glycosyltransferase</fullName>
    </submittedName>
</protein>
<accession>A0A841TK91</accession>
<name>A0A841TK91_9BACL</name>